<protein>
    <recommendedName>
        <fullName evidence="4">DUF374 domain-containing protein</fullName>
    </recommendedName>
</protein>
<evidence type="ECO:0000313" key="2">
    <source>
        <dbReference type="EMBL" id="OEG71723.1"/>
    </source>
</evidence>
<reference evidence="1 3" key="1">
    <citation type="submission" date="2015-11" db="EMBL/GenBank/DDBJ databases">
        <title>Evidence for parallel genomic evolution in an endosymbiosis of termite gut flagellates.</title>
        <authorList>
            <person name="Zheng H."/>
        </authorList>
    </citation>
    <scope>NUCLEOTIDE SEQUENCE [LARGE SCALE GENOMIC DNA]</scope>
    <source>
        <strain evidence="1 3">CET450</strain>
    </source>
</reference>
<evidence type="ECO:0000313" key="1">
    <source>
        <dbReference type="EMBL" id="OEG71716.1"/>
    </source>
</evidence>
<dbReference type="AlphaFoldDB" id="A0A1E5IMK1"/>
<name>A0A1E5IMK1_ENDTX</name>
<dbReference type="Proteomes" id="UP000095237">
    <property type="component" value="Unassembled WGS sequence"/>
</dbReference>
<accession>A0A1E5IMK1</accession>
<evidence type="ECO:0008006" key="4">
    <source>
        <dbReference type="Google" id="ProtNLM"/>
    </source>
</evidence>
<gene>
    <name evidence="2" type="ORF">ATZ36_13085</name>
    <name evidence="1" type="ORF">ATZ36_13155</name>
</gene>
<keyword evidence="3" id="KW-1185">Reference proteome</keyword>
<proteinExistence type="predicted"/>
<dbReference type="EMBL" id="LNVX01000092">
    <property type="protein sequence ID" value="OEG71723.1"/>
    <property type="molecule type" value="Genomic_DNA"/>
</dbReference>
<comment type="caution">
    <text evidence="1">The sequence shown here is derived from an EMBL/GenBank/DDBJ whole genome shotgun (WGS) entry which is preliminary data.</text>
</comment>
<dbReference type="EMBL" id="LNVX01000099">
    <property type="protein sequence ID" value="OEG71716.1"/>
    <property type="molecule type" value="Genomic_DNA"/>
</dbReference>
<organism evidence="1 3">
    <name type="scientific">Endomicrobium trichonymphae</name>
    <dbReference type="NCBI Taxonomy" id="1408204"/>
    <lineage>
        <taxon>Bacteria</taxon>
        <taxon>Pseudomonadati</taxon>
        <taxon>Elusimicrobiota</taxon>
        <taxon>Endomicrobiia</taxon>
        <taxon>Endomicrobiales</taxon>
        <taxon>Endomicrobiaceae</taxon>
        <taxon>Candidatus Endomicrobiellum</taxon>
    </lineage>
</organism>
<evidence type="ECO:0000313" key="3">
    <source>
        <dbReference type="Proteomes" id="UP000095237"/>
    </source>
</evidence>
<sequence>MRSENLIKIIMFICCIIDKTLRKTFLNDTFHYSKLSVYSFWHGNQFPIMLSNQKSNIVIMVSCSKDGEILSRILRKFEDIVSKIIVQYGAVEHG</sequence>